<feature type="signal peptide" evidence="1">
    <location>
        <begin position="1"/>
        <end position="21"/>
    </location>
</feature>
<proteinExistence type="predicted"/>
<feature type="domain" description="Secretion system C-terminal sorting" evidence="2">
    <location>
        <begin position="1149"/>
        <end position="1214"/>
    </location>
</feature>
<dbReference type="Pfam" id="PF18962">
    <property type="entry name" value="Por_Secre_tail"/>
    <property type="match status" value="1"/>
</dbReference>
<dbReference type="NCBIfam" id="TIGR04183">
    <property type="entry name" value="Por_Secre_tail"/>
    <property type="match status" value="1"/>
</dbReference>
<dbReference type="OrthoDB" id="6278496at2"/>
<dbReference type="InterPro" id="IPR013783">
    <property type="entry name" value="Ig-like_fold"/>
</dbReference>
<dbReference type="RefSeq" id="WP_039140085.1">
    <property type="nucleotide sequence ID" value="NZ_JSVC01000013.1"/>
</dbReference>
<accession>A0A0C1L2V8</accession>
<protein>
    <recommendedName>
        <fullName evidence="2">Secretion system C-terminal sorting domain-containing protein</fullName>
    </recommendedName>
</protein>
<evidence type="ECO:0000313" key="4">
    <source>
        <dbReference type="Proteomes" id="UP000031408"/>
    </source>
</evidence>
<gene>
    <name evidence="3" type="ORF">OI18_11890</name>
</gene>
<evidence type="ECO:0000259" key="2">
    <source>
        <dbReference type="Pfam" id="PF18962"/>
    </source>
</evidence>
<keyword evidence="1" id="KW-0732">Signal</keyword>
<reference evidence="3 4" key="1">
    <citation type="submission" date="2014-11" db="EMBL/GenBank/DDBJ databases">
        <title>Genome sequence of Flavihumibacter solisilvae 3-3.</title>
        <authorList>
            <person name="Zhou G."/>
            <person name="Li M."/>
            <person name="Wang G."/>
        </authorList>
    </citation>
    <scope>NUCLEOTIDE SEQUENCE [LARGE SCALE GENOMIC DNA]</scope>
    <source>
        <strain evidence="3 4">3-3</strain>
    </source>
</reference>
<keyword evidence="4" id="KW-1185">Reference proteome</keyword>
<dbReference type="EMBL" id="JSVC01000013">
    <property type="protein sequence ID" value="KIC94327.1"/>
    <property type="molecule type" value="Genomic_DNA"/>
</dbReference>
<organism evidence="3 4">
    <name type="scientific">Flavihumibacter solisilvae</name>
    <dbReference type="NCBI Taxonomy" id="1349421"/>
    <lineage>
        <taxon>Bacteria</taxon>
        <taxon>Pseudomonadati</taxon>
        <taxon>Bacteroidota</taxon>
        <taxon>Chitinophagia</taxon>
        <taxon>Chitinophagales</taxon>
        <taxon>Chitinophagaceae</taxon>
        <taxon>Flavihumibacter</taxon>
    </lineage>
</organism>
<sequence>MTKRLLFLAWMVFAVLPTLFSQQGRIQSVTGILVGKTKALGNFRPEPGRLNIPVRDKKGLFWNRGKRKNPVIKWDPTALYLQEDPLRKKQPAPTTRRRATITPLSPEIDINLEGMTDADLTPADPTLCVGPNHLIQIVNGPSGSYLQVFNKSGAPMMDRIYLDNLVENSGYSGAGDGICLYDQFADRYIMMEFGTPTGSTDINTLIFFVSKTNDPLGEWYIYKFTDDSYFPDYPKISVWDEKAYYATSRDFNLPENSFAGVSFYAFNRQQMLSGSSNVDLQRIRMTDAEKYDGAAPINVFGNAPPAGSPGLFAYRNDDGRTAAPDADSIGLLAFDVDFAVPANSRFTHTGSFPTAPFNTVICSDGGYFQACATVPNNFSKLMATTAFLMDKQSYRRFPDHESLLIYHTVNAAAPGIAGIRWHELRKTTGNWQLYQEGTYAPDSLHRFYPSMNMNSKGQIAAVFNTSSENLWPSIRVAGRNDSDPPGTFSADETSVVTGSGYGTFSSRWGDYSMIAPDPVNDSIFWLTSMYGNSNGWRTRIASVKIAVTRALDAKLFSIMSPLNGQVFCSPAGIATVVQIGNSGSQTLRSAQLNWQLNNGPVQSTTWNGSLTHGNTTNVTLPVTYGTEGNYDLRVFLTQPNGQPDERTSNDTLAIKLRVQVPVAGPVSESFESNVFPPALWTVINPNEGSVTWTRTTVAANSGNASAFINLFQYNSVDDLDYLVSPSINLQNADTVTIGFAHAYKQYSVTGDFADSLILMASSDCGNTFDRVVWKQGGANLASTTGTTGDINWVPSANDWKQNNISLSVSSLGNPASITFAWVSVNKFGQNIYVDDINISTSFMPERDLQVIAVPSPLPTLCDNRFSPQVAVRNNGRETINSFVLTLQVDEQPVVTRTITGLQVLTGETHVVTIDSIFSLANAGNHKLQVAISQPNNQPDLLPANDSLLYQFFLFTNTTAPLKESFESAGFPPANWFVVNYGNNITWTATDTASTDGSRSAFIRNYANRTMSDSDNLYLPPVIMPGADSIFVIFDLAHLYSFAGGEQPDTLQLWVTTDCGVTRRLLYSKWGPELHTVNGPSREGEFVPASRAEWRTDSLDLAGIVEPGQSFQLYFRNISNAGNNLYLDNIRIDTVTLPAKLKQDGYLVTPNPTTGLVYVRHYRDQEKLRRIEVVNLQGQRIWSQSFSGNAGNMITIDLGRQSSGVYVVRLIYNSSVRNTRIIKTNR</sequence>
<dbReference type="InterPro" id="IPR026444">
    <property type="entry name" value="Secre_tail"/>
</dbReference>
<name>A0A0C1L2V8_9BACT</name>
<evidence type="ECO:0000313" key="3">
    <source>
        <dbReference type="EMBL" id="KIC94327.1"/>
    </source>
</evidence>
<evidence type="ECO:0000256" key="1">
    <source>
        <dbReference type="SAM" id="SignalP"/>
    </source>
</evidence>
<dbReference type="STRING" id="1349421.OI18_11890"/>
<dbReference type="Proteomes" id="UP000031408">
    <property type="component" value="Unassembled WGS sequence"/>
</dbReference>
<comment type="caution">
    <text evidence="3">The sequence shown here is derived from an EMBL/GenBank/DDBJ whole genome shotgun (WGS) entry which is preliminary data.</text>
</comment>
<dbReference type="Gene3D" id="2.60.40.10">
    <property type="entry name" value="Immunoglobulins"/>
    <property type="match status" value="2"/>
</dbReference>
<dbReference type="AlphaFoldDB" id="A0A0C1L2V8"/>
<feature type="chain" id="PRO_5002148771" description="Secretion system C-terminal sorting domain-containing protein" evidence="1">
    <location>
        <begin position="22"/>
        <end position="1225"/>
    </location>
</feature>